<reference evidence="3" key="1">
    <citation type="journal article" date="2017" name="Front. Plant Sci.">
        <title>Climate Clever Clovers: New Paradigm to Reduce the Environmental Footprint of Ruminants by Breeding Low Methanogenic Forages Utilizing Haplotype Variation.</title>
        <authorList>
            <person name="Kaur P."/>
            <person name="Appels R."/>
            <person name="Bayer P.E."/>
            <person name="Keeble-Gagnere G."/>
            <person name="Wang J."/>
            <person name="Hirakawa H."/>
            <person name="Shirasawa K."/>
            <person name="Vercoe P."/>
            <person name="Stefanova K."/>
            <person name="Durmic Z."/>
            <person name="Nichols P."/>
            <person name="Revell C."/>
            <person name="Isobe S.N."/>
            <person name="Edwards D."/>
            <person name="Erskine W."/>
        </authorList>
    </citation>
    <scope>NUCLEOTIDE SEQUENCE [LARGE SCALE GENOMIC DNA]</scope>
    <source>
        <strain evidence="3">cv. Daliak</strain>
    </source>
</reference>
<evidence type="ECO:0000313" key="3">
    <source>
        <dbReference type="Proteomes" id="UP000242715"/>
    </source>
</evidence>
<dbReference type="OrthoDB" id="622488at2759"/>
<keyword evidence="1" id="KW-0732">Signal</keyword>
<dbReference type="AlphaFoldDB" id="A0A2Z6NQD9"/>
<dbReference type="Pfam" id="PF04398">
    <property type="entry name" value="DUF538"/>
    <property type="match status" value="1"/>
</dbReference>
<dbReference type="InterPro" id="IPR036758">
    <property type="entry name" value="At5g01610-like"/>
</dbReference>
<evidence type="ECO:0000313" key="2">
    <source>
        <dbReference type="EMBL" id="GAU32147.1"/>
    </source>
</evidence>
<feature type="signal peptide" evidence="1">
    <location>
        <begin position="1"/>
        <end position="25"/>
    </location>
</feature>
<name>A0A2Z6NQD9_TRISU</name>
<dbReference type="EMBL" id="DF973485">
    <property type="protein sequence ID" value="GAU32147.1"/>
    <property type="molecule type" value="Genomic_DNA"/>
</dbReference>
<protein>
    <recommendedName>
        <fullName evidence="4">DUF538 domain-containing protein</fullName>
    </recommendedName>
</protein>
<dbReference type="InterPro" id="IPR007493">
    <property type="entry name" value="DUF538"/>
</dbReference>
<dbReference type="SUPFAM" id="SSF141562">
    <property type="entry name" value="At5g01610-like"/>
    <property type="match status" value="1"/>
</dbReference>
<proteinExistence type="predicted"/>
<keyword evidence="3" id="KW-1185">Reference proteome</keyword>
<accession>A0A2Z6NQD9</accession>
<gene>
    <name evidence="2" type="ORF">TSUD_68180</name>
</gene>
<evidence type="ECO:0008006" key="4">
    <source>
        <dbReference type="Google" id="ProtNLM"/>
    </source>
</evidence>
<feature type="chain" id="PRO_5016302943" description="DUF538 domain-containing protein" evidence="1">
    <location>
        <begin position="26"/>
        <end position="161"/>
    </location>
</feature>
<dbReference type="Gene3D" id="2.30.240.10">
    <property type="entry name" value="At5g01610-like"/>
    <property type="match status" value="1"/>
</dbReference>
<evidence type="ECO:0000256" key="1">
    <source>
        <dbReference type="SAM" id="SignalP"/>
    </source>
</evidence>
<sequence>MSTTTLNNFLRFFSTTIFIIFHATANPTDIHDLLPDYGFPKGILPNNIASYTISPSGYFTLNLQSPCYVRFSGQLVYYDTFVTGTLSFGYVSGVTGIQGKILFVWLPVTGMKVDSSSGMLEFFVGALSKKLPANQFQDVPGCSSKAACKGSDSTYFVDLVM</sequence>
<organism evidence="2 3">
    <name type="scientific">Trifolium subterraneum</name>
    <name type="common">Subterranean clover</name>
    <dbReference type="NCBI Taxonomy" id="3900"/>
    <lineage>
        <taxon>Eukaryota</taxon>
        <taxon>Viridiplantae</taxon>
        <taxon>Streptophyta</taxon>
        <taxon>Embryophyta</taxon>
        <taxon>Tracheophyta</taxon>
        <taxon>Spermatophyta</taxon>
        <taxon>Magnoliopsida</taxon>
        <taxon>eudicotyledons</taxon>
        <taxon>Gunneridae</taxon>
        <taxon>Pentapetalae</taxon>
        <taxon>rosids</taxon>
        <taxon>fabids</taxon>
        <taxon>Fabales</taxon>
        <taxon>Fabaceae</taxon>
        <taxon>Papilionoideae</taxon>
        <taxon>50 kb inversion clade</taxon>
        <taxon>NPAAA clade</taxon>
        <taxon>Hologalegina</taxon>
        <taxon>IRL clade</taxon>
        <taxon>Trifolieae</taxon>
        <taxon>Trifolium</taxon>
    </lineage>
</organism>
<dbReference type="PANTHER" id="PTHR31676">
    <property type="entry name" value="T31J12.3 PROTEIN-RELATED"/>
    <property type="match status" value="1"/>
</dbReference>
<dbReference type="Proteomes" id="UP000242715">
    <property type="component" value="Unassembled WGS sequence"/>
</dbReference>
<dbReference type="PANTHER" id="PTHR31676:SF96">
    <property type="entry name" value="EXPRESSED PROTEIN"/>
    <property type="match status" value="1"/>
</dbReference>